<keyword evidence="2" id="KW-0560">Oxidoreductase</keyword>
<keyword evidence="1" id="KW-0479">Metal-binding</keyword>
<dbReference type="GO" id="GO:0005739">
    <property type="term" value="C:mitochondrion"/>
    <property type="evidence" value="ECO:0007669"/>
    <property type="project" value="TreeGrafter"/>
</dbReference>
<dbReference type="CDD" id="cd20289">
    <property type="entry name" value="cupin_ADO"/>
    <property type="match status" value="1"/>
</dbReference>
<evidence type="ECO:0000256" key="3">
    <source>
        <dbReference type="ARBA" id="ARBA00023004"/>
    </source>
</evidence>
<evidence type="ECO:0008006" key="6">
    <source>
        <dbReference type="Google" id="ProtNLM"/>
    </source>
</evidence>
<dbReference type="Proteomes" id="UP001154078">
    <property type="component" value="Chromosome 4"/>
</dbReference>
<dbReference type="InterPro" id="IPR014710">
    <property type="entry name" value="RmlC-like_jellyroll"/>
</dbReference>
<name>A0A9P0FGM0_BRAAE</name>
<organism evidence="4 5">
    <name type="scientific">Brassicogethes aeneus</name>
    <name type="common">Rape pollen beetle</name>
    <name type="synonym">Meligethes aeneus</name>
    <dbReference type="NCBI Taxonomy" id="1431903"/>
    <lineage>
        <taxon>Eukaryota</taxon>
        <taxon>Metazoa</taxon>
        <taxon>Ecdysozoa</taxon>
        <taxon>Arthropoda</taxon>
        <taxon>Hexapoda</taxon>
        <taxon>Insecta</taxon>
        <taxon>Pterygota</taxon>
        <taxon>Neoptera</taxon>
        <taxon>Endopterygota</taxon>
        <taxon>Coleoptera</taxon>
        <taxon>Polyphaga</taxon>
        <taxon>Cucujiformia</taxon>
        <taxon>Nitidulidae</taxon>
        <taxon>Meligethinae</taxon>
        <taxon>Brassicogethes</taxon>
    </lineage>
</organism>
<keyword evidence="5" id="KW-1185">Reference proteome</keyword>
<evidence type="ECO:0000313" key="5">
    <source>
        <dbReference type="Proteomes" id="UP001154078"/>
    </source>
</evidence>
<evidence type="ECO:0000256" key="1">
    <source>
        <dbReference type="ARBA" id="ARBA00022723"/>
    </source>
</evidence>
<dbReference type="InterPro" id="IPR012864">
    <property type="entry name" value="PCO/ADO"/>
</dbReference>
<dbReference type="OrthoDB" id="271433at2759"/>
<protein>
    <recommendedName>
        <fullName evidence="6">2-aminoethanethiol dioxygenase</fullName>
    </recommendedName>
</protein>
<dbReference type="GO" id="GO:0046872">
    <property type="term" value="F:metal ion binding"/>
    <property type="evidence" value="ECO:0007669"/>
    <property type="project" value="UniProtKB-KW"/>
</dbReference>
<evidence type="ECO:0000313" key="4">
    <source>
        <dbReference type="EMBL" id="CAH0555495.1"/>
    </source>
</evidence>
<dbReference type="Pfam" id="PF07847">
    <property type="entry name" value="PCO_ADO"/>
    <property type="match status" value="1"/>
</dbReference>
<keyword evidence="3" id="KW-0408">Iron</keyword>
<accession>A0A9P0FGM0</accession>
<dbReference type="GO" id="GO:0016702">
    <property type="term" value="F:oxidoreductase activity, acting on single donors with incorporation of molecular oxygen, incorporation of two atoms of oxygen"/>
    <property type="evidence" value="ECO:0007669"/>
    <property type="project" value="InterPro"/>
</dbReference>
<dbReference type="InterPro" id="IPR011051">
    <property type="entry name" value="RmlC_Cupin_sf"/>
</dbReference>
<evidence type="ECO:0000256" key="2">
    <source>
        <dbReference type="ARBA" id="ARBA00023002"/>
    </source>
</evidence>
<dbReference type="AlphaFoldDB" id="A0A9P0FGM0"/>
<dbReference type="PANTHER" id="PTHR22966:SF61">
    <property type="entry name" value="2-AMINOETHANETHIOL DIOXYGENASE"/>
    <property type="match status" value="1"/>
</dbReference>
<reference evidence="4" key="1">
    <citation type="submission" date="2021-12" db="EMBL/GenBank/DDBJ databases">
        <authorList>
            <person name="King R."/>
        </authorList>
    </citation>
    <scope>NUCLEOTIDE SEQUENCE</scope>
</reference>
<dbReference type="SUPFAM" id="SSF51182">
    <property type="entry name" value="RmlC-like cupins"/>
    <property type="match status" value="1"/>
</dbReference>
<dbReference type="Gene3D" id="2.60.120.10">
    <property type="entry name" value="Jelly Rolls"/>
    <property type="match status" value="1"/>
</dbReference>
<proteinExistence type="predicted"/>
<gene>
    <name evidence="4" type="ORF">MELIAE_LOCUS6855</name>
</gene>
<sequence length="244" mass="27622">MLSHIGSVLRQARVTFTCSKDLLYQNIEILKALLDKTTSEDVNLSSQFQSEELWKRPNKAPVSYIDIFEDDNFTVGIFVLRPGMKLPLHDHPEMFGLIKVISGKIKVRSFSMVQNETGGSKGFFKKTFFKDSVLKSNVVVVEKCDDIILDKNSESCILEPDIKNLHEIESVDGPAAFIDILSPPYDTEIPLVGPRKCNYYSTLSQVSQNVFKLQKVGCPSWYWTDSFQYTGPDLPTEIKAQVNK</sequence>
<dbReference type="PANTHER" id="PTHR22966">
    <property type="entry name" value="2-AMINOETHANETHIOL DIOXYGENASE"/>
    <property type="match status" value="1"/>
</dbReference>
<dbReference type="EMBL" id="OV121135">
    <property type="protein sequence ID" value="CAH0555495.1"/>
    <property type="molecule type" value="Genomic_DNA"/>
</dbReference>